<proteinExistence type="predicted"/>
<name>A0A137P9Z8_CONC2</name>
<evidence type="ECO:0000313" key="2">
    <source>
        <dbReference type="EMBL" id="KXN71751.1"/>
    </source>
</evidence>
<keyword evidence="3" id="KW-1185">Reference proteome</keyword>
<reference evidence="2 3" key="1">
    <citation type="journal article" date="2015" name="Genome Biol. Evol.">
        <title>Phylogenomic analyses indicate that early fungi evolved digesting cell walls of algal ancestors of land plants.</title>
        <authorList>
            <person name="Chang Y."/>
            <person name="Wang S."/>
            <person name="Sekimoto S."/>
            <person name="Aerts A.L."/>
            <person name="Choi C."/>
            <person name="Clum A."/>
            <person name="LaButti K.M."/>
            <person name="Lindquist E.A."/>
            <person name="Yee Ngan C."/>
            <person name="Ohm R.A."/>
            <person name="Salamov A.A."/>
            <person name="Grigoriev I.V."/>
            <person name="Spatafora J.W."/>
            <person name="Berbee M.L."/>
        </authorList>
    </citation>
    <scope>NUCLEOTIDE SEQUENCE [LARGE SCALE GENOMIC DNA]</scope>
    <source>
        <strain evidence="2 3">NRRL 28638</strain>
    </source>
</reference>
<evidence type="ECO:0000313" key="3">
    <source>
        <dbReference type="Proteomes" id="UP000070444"/>
    </source>
</evidence>
<protein>
    <recommendedName>
        <fullName evidence="4">Bulb-type lectin domain-containing protein</fullName>
    </recommendedName>
</protein>
<gene>
    <name evidence="2" type="ORF">CONCODRAFT_5547</name>
</gene>
<organism evidence="2 3">
    <name type="scientific">Conidiobolus coronatus (strain ATCC 28846 / CBS 209.66 / NRRL 28638)</name>
    <name type="common">Delacroixia coronata</name>
    <dbReference type="NCBI Taxonomy" id="796925"/>
    <lineage>
        <taxon>Eukaryota</taxon>
        <taxon>Fungi</taxon>
        <taxon>Fungi incertae sedis</taxon>
        <taxon>Zoopagomycota</taxon>
        <taxon>Entomophthoromycotina</taxon>
        <taxon>Entomophthoromycetes</taxon>
        <taxon>Entomophthorales</taxon>
        <taxon>Ancylistaceae</taxon>
        <taxon>Conidiobolus</taxon>
    </lineage>
</organism>
<evidence type="ECO:0000256" key="1">
    <source>
        <dbReference type="SAM" id="SignalP"/>
    </source>
</evidence>
<dbReference type="EMBL" id="KQ964468">
    <property type="protein sequence ID" value="KXN71751.1"/>
    <property type="molecule type" value="Genomic_DNA"/>
</dbReference>
<feature type="signal peptide" evidence="1">
    <location>
        <begin position="1"/>
        <end position="16"/>
    </location>
</feature>
<feature type="chain" id="PRO_5007294595" description="Bulb-type lectin domain-containing protein" evidence="1">
    <location>
        <begin position="17"/>
        <end position="89"/>
    </location>
</feature>
<sequence length="89" mass="9792">MKVTAFLFVLITSTSAEFWIEGTRPDGTFSLAGGTTGCFATYGPFTKVEVSEGTIALFYDDLSCKGKQIWDATEGMHQLPRQINSYLLL</sequence>
<evidence type="ECO:0008006" key="4">
    <source>
        <dbReference type="Google" id="ProtNLM"/>
    </source>
</evidence>
<dbReference type="Proteomes" id="UP000070444">
    <property type="component" value="Unassembled WGS sequence"/>
</dbReference>
<accession>A0A137P9Z8</accession>
<keyword evidence="1" id="KW-0732">Signal</keyword>
<dbReference type="AlphaFoldDB" id="A0A137P9Z8"/>